<dbReference type="GeneID" id="24112150"/>
<dbReference type="HOGENOM" id="CLU_2264905_0_0_1"/>
<keyword evidence="2" id="KW-1185">Reference proteome</keyword>
<organism evidence="1 2">
    <name type="scientific">Pseudozyma hubeiensis (strain SY62)</name>
    <name type="common">Yeast</name>
    <dbReference type="NCBI Taxonomy" id="1305764"/>
    <lineage>
        <taxon>Eukaryota</taxon>
        <taxon>Fungi</taxon>
        <taxon>Dikarya</taxon>
        <taxon>Basidiomycota</taxon>
        <taxon>Ustilaginomycotina</taxon>
        <taxon>Ustilaginomycetes</taxon>
        <taxon>Ustilaginales</taxon>
        <taxon>Ustilaginaceae</taxon>
        <taxon>Pseudozyma</taxon>
    </lineage>
</organism>
<accession>R9PD52</accession>
<keyword evidence="1" id="KW-0032">Aminotransferase</keyword>
<reference evidence="2" key="1">
    <citation type="journal article" date="2013" name="Genome Announc.">
        <title>Draft genome sequence of the basidiomycetous yeast-like fungus Pseudozyma hubeiensis SY62, which produces an abundant amount of the biosurfactant mannosylerythritol lipids.</title>
        <authorList>
            <person name="Konishi M."/>
            <person name="Hatada Y."/>
            <person name="Horiuchi J."/>
        </authorList>
    </citation>
    <scope>NUCLEOTIDE SEQUENCE [LARGE SCALE GENOMIC DNA]</scope>
    <source>
        <strain evidence="2">SY62</strain>
    </source>
</reference>
<sequence>MHITSSYRSTESSQQMRLPAARNFPVVPFKKPGIFTASLSRKLSTIQIQRTFQLAMLPIPTLSLFSSLEAIPPYTHSGRINYGVICPLPSSTDAANECDGIDS</sequence>
<dbReference type="EMBL" id="DF238831">
    <property type="protein sequence ID" value="GAC99284.1"/>
    <property type="molecule type" value="Genomic_DNA"/>
</dbReference>
<proteinExistence type="predicted"/>
<evidence type="ECO:0000313" key="1">
    <source>
        <dbReference type="EMBL" id="GAC99284.1"/>
    </source>
</evidence>
<evidence type="ECO:0000313" key="2">
    <source>
        <dbReference type="Proteomes" id="UP000014071"/>
    </source>
</evidence>
<dbReference type="RefSeq" id="XP_012192871.1">
    <property type="nucleotide sequence ID" value="XM_012337481.1"/>
</dbReference>
<dbReference type="GO" id="GO:0008483">
    <property type="term" value="F:transaminase activity"/>
    <property type="evidence" value="ECO:0007669"/>
    <property type="project" value="UniProtKB-KW"/>
</dbReference>
<keyword evidence="1" id="KW-0808">Transferase</keyword>
<name>R9PD52_PSEHS</name>
<protein>
    <submittedName>
        <fullName evidence="1">Kynurenine/alpha-aminoadipate aminotransferase</fullName>
    </submittedName>
</protein>
<gene>
    <name evidence="1" type="ORF">PHSY_006885</name>
</gene>
<dbReference type="AlphaFoldDB" id="R9PD52"/>
<dbReference type="Proteomes" id="UP000014071">
    <property type="component" value="Unassembled WGS sequence"/>
</dbReference>